<dbReference type="RefSeq" id="WP_110525246.1">
    <property type="nucleotide sequence ID" value="NZ_QKOE01000008.1"/>
</dbReference>
<dbReference type="InterPro" id="IPR036271">
    <property type="entry name" value="Tet_transcr_reg_TetR-rel_C_sf"/>
</dbReference>
<dbReference type="PRINTS" id="PR00455">
    <property type="entry name" value="HTHTETR"/>
</dbReference>
<keyword evidence="2" id="KW-0805">Transcription regulation</keyword>
<proteinExistence type="predicted"/>
<dbReference type="InterPro" id="IPR041490">
    <property type="entry name" value="KstR2_TetR_C"/>
</dbReference>
<dbReference type="GO" id="GO:0003700">
    <property type="term" value="F:DNA-binding transcription factor activity"/>
    <property type="evidence" value="ECO:0007669"/>
    <property type="project" value="TreeGrafter"/>
</dbReference>
<dbReference type="SUPFAM" id="SSF46689">
    <property type="entry name" value="Homeodomain-like"/>
    <property type="match status" value="1"/>
</dbReference>
<dbReference type="Proteomes" id="UP000248259">
    <property type="component" value="Unassembled WGS sequence"/>
</dbReference>
<evidence type="ECO:0000259" key="6">
    <source>
        <dbReference type="PROSITE" id="PS50977"/>
    </source>
</evidence>
<evidence type="ECO:0000256" key="2">
    <source>
        <dbReference type="ARBA" id="ARBA00023015"/>
    </source>
</evidence>
<name>A0A323UVK8_9RHOO</name>
<keyword evidence="4" id="KW-0804">Transcription</keyword>
<dbReference type="PANTHER" id="PTHR30055:SF175">
    <property type="entry name" value="HTH-TYPE TRANSCRIPTIONAL REPRESSOR KSTR2"/>
    <property type="match status" value="1"/>
</dbReference>
<dbReference type="InterPro" id="IPR050109">
    <property type="entry name" value="HTH-type_TetR-like_transc_reg"/>
</dbReference>
<dbReference type="InterPro" id="IPR001647">
    <property type="entry name" value="HTH_TetR"/>
</dbReference>
<evidence type="ECO:0000256" key="3">
    <source>
        <dbReference type="ARBA" id="ARBA00023125"/>
    </source>
</evidence>
<accession>A0A323UVK8</accession>
<evidence type="ECO:0000256" key="1">
    <source>
        <dbReference type="ARBA" id="ARBA00022491"/>
    </source>
</evidence>
<dbReference type="OrthoDB" id="5293556at2"/>
<protein>
    <submittedName>
        <fullName evidence="7">TetR/AcrR family transcriptional regulator</fullName>
    </submittedName>
</protein>
<dbReference type="PROSITE" id="PS50977">
    <property type="entry name" value="HTH_TETR_2"/>
    <property type="match status" value="1"/>
</dbReference>
<feature type="domain" description="HTH tetR-type" evidence="6">
    <location>
        <begin position="10"/>
        <end position="70"/>
    </location>
</feature>
<keyword evidence="8" id="KW-1185">Reference proteome</keyword>
<reference evidence="7 8" key="1">
    <citation type="submission" date="2018-06" db="EMBL/GenBank/DDBJ databases">
        <title>Azoarcus communis strain SWub3 genome.</title>
        <authorList>
            <person name="Zorraquino Salvo V."/>
            <person name="Toubiana D."/>
            <person name="Blumwald E."/>
        </authorList>
    </citation>
    <scope>NUCLEOTIDE SEQUENCE [LARGE SCALE GENOMIC DNA]</scope>
    <source>
        <strain evidence="7 8">SWub3</strain>
    </source>
</reference>
<dbReference type="Pfam" id="PF17932">
    <property type="entry name" value="TetR_C_24"/>
    <property type="match status" value="1"/>
</dbReference>
<sequence>MARGKSPSFEVQRGAILQEAARLFADKGFHNASMAELAKACGVSKPLLYHYYRDKEHILFDIADSYMDQLLAIVAGVEAQDLEAEPHLAALVMRFMEEYEHSQSQHVVLVQDVKFLQAAQEEYVVGKQRKVVAAFAEAIERVEPGLRDRSLDKPVAMILFGMINWTFTWLRADGRFTYADMAPVVTAILLNGVKGLLQTGLVVPGRNTDLEAVASD</sequence>
<feature type="DNA-binding region" description="H-T-H motif" evidence="5">
    <location>
        <begin position="33"/>
        <end position="52"/>
    </location>
</feature>
<evidence type="ECO:0000256" key="5">
    <source>
        <dbReference type="PROSITE-ProRule" id="PRU00335"/>
    </source>
</evidence>
<organism evidence="7 8">
    <name type="scientific">Parazoarcus communis SWub3 = DSM 12120</name>
    <dbReference type="NCBI Taxonomy" id="1121029"/>
    <lineage>
        <taxon>Bacteria</taxon>
        <taxon>Pseudomonadati</taxon>
        <taxon>Pseudomonadota</taxon>
        <taxon>Betaproteobacteria</taxon>
        <taxon>Rhodocyclales</taxon>
        <taxon>Zoogloeaceae</taxon>
        <taxon>Parazoarcus</taxon>
    </lineage>
</organism>
<dbReference type="AlphaFoldDB" id="A0A323UVK8"/>
<dbReference type="Gene3D" id="1.10.357.10">
    <property type="entry name" value="Tetracycline Repressor, domain 2"/>
    <property type="match status" value="1"/>
</dbReference>
<dbReference type="Gene3D" id="1.10.10.60">
    <property type="entry name" value="Homeodomain-like"/>
    <property type="match status" value="1"/>
</dbReference>
<gene>
    <name evidence="7" type="ORF">DNK49_13150</name>
</gene>
<keyword evidence="3 5" id="KW-0238">DNA-binding</keyword>
<keyword evidence="1" id="KW-0678">Repressor</keyword>
<dbReference type="Pfam" id="PF00440">
    <property type="entry name" value="TetR_N"/>
    <property type="match status" value="1"/>
</dbReference>
<comment type="caution">
    <text evidence="7">The sequence shown here is derived from an EMBL/GenBank/DDBJ whole genome shotgun (WGS) entry which is preliminary data.</text>
</comment>
<dbReference type="GO" id="GO:0000976">
    <property type="term" value="F:transcription cis-regulatory region binding"/>
    <property type="evidence" value="ECO:0007669"/>
    <property type="project" value="TreeGrafter"/>
</dbReference>
<evidence type="ECO:0000313" key="8">
    <source>
        <dbReference type="Proteomes" id="UP000248259"/>
    </source>
</evidence>
<dbReference type="InterPro" id="IPR009057">
    <property type="entry name" value="Homeodomain-like_sf"/>
</dbReference>
<dbReference type="EMBL" id="QKOE01000008">
    <property type="protein sequence ID" value="PZA16251.1"/>
    <property type="molecule type" value="Genomic_DNA"/>
</dbReference>
<evidence type="ECO:0000256" key="4">
    <source>
        <dbReference type="ARBA" id="ARBA00023163"/>
    </source>
</evidence>
<dbReference type="SUPFAM" id="SSF48498">
    <property type="entry name" value="Tetracyclin repressor-like, C-terminal domain"/>
    <property type="match status" value="1"/>
</dbReference>
<dbReference type="PANTHER" id="PTHR30055">
    <property type="entry name" value="HTH-TYPE TRANSCRIPTIONAL REGULATOR RUTR"/>
    <property type="match status" value="1"/>
</dbReference>
<evidence type="ECO:0000313" key="7">
    <source>
        <dbReference type="EMBL" id="PZA16251.1"/>
    </source>
</evidence>